<dbReference type="SMART" id="SM00347">
    <property type="entry name" value="HTH_MARR"/>
    <property type="match status" value="1"/>
</dbReference>
<reference evidence="5" key="1">
    <citation type="journal article" date="2019" name="Microbiol. Resour. Announc.">
        <title>Draft Genomic Sequences of Streptomyces misionensis and Streptomyces albidoflavus, bacteria applied for phytopathogen biocontrol.</title>
        <authorList>
            <person name="Pylro V."/>
            <person name="Dias A."/>
            <person name="Andreote F."/>
            <person name="Varani A."/>
            <person name="Andreote C."/>
            <person name="Bernardo E."/>
            <person name="Martins T."/>
        </authorList>
    </citation>
    <scope>NUCLEOTIDE SEQUENCE [LARGE SCALE GENOMIC DNA]</scope>
    <source>
        <strain evidence="5">66</strain>
    </source>
</reference>
<keyword evidence="3" id="KW-0804">Transcription</keyword>
<protein>
    <submittedName>
        <fullName evidence="5">MarR family transcriptional regulator</fullName>
    </submittedName>
</protein>
<evidence type="ECO:0000256" key="1">
    <source>
        <dbReference type="ARBA" id="ARBA00023015"/>
    </source>
</evidence>
<dbReference type="GO" id="GO:0003677">
    <property type="term" value="F:DNA binding"/>
    <property type="evidence" value="ECO:0007669"/>
    <property type="project" value="UniProtKB-KW"/>
</dbReference>
<dbReference type="PANTHER" id="PTHR42756">
    <property type="entry name" value="TRANSCRIPTIONAL REGULATOR, MARR"/>
    <property type="match status" value="1"/>
</dbReference>
<keyword evidence="1" id="KW-0805">Transcription regulation</keyword>
<evidence type="ECO:0000256" key="3">
    <source>
        <dbReference type="ARBA" id="ARBA00023163"/>
    </source>
</evidence>
<accession>A0A5C6IZY2</accession>
<gene>
    <name evidence="5" type="ORF">FRZ03_29340</name>
</gene>
<keyword evidence="2" id="KW-0238">DNA-binding</keyword>
<evidence type="ECO:0000313" key="6">
    <source>
        <dbReference type="Proteomes" id="UP000320481"/>
    </source>
</evidence>
<dbReference type="InterPro" id="IPR023187">
    <property type="entry name" value="Tscrpt_reg_MarR-type_CS"/>
</dbReference>
<dbReference type="PROSITE" id="PS50995">
    <property type="entry name" value="HTH_MARR_2"/>
    <property type="match status" value="1"/>
</dbReference>
<evidence type="ECO:0000256" key="2">
    <source>
        <dbReference type="ARBA" id="ARBA00023125"/>
    </source>
</evidence>
<dbReference type="InterPro" id="IPR000835">
    <property type="entry name" value="HTH_MarR-typ"/>
</dbReference>
<evidence type="ECO:0000259" key="4">
    <source>
        <dbReference type="PROSITE" id="PS50995"/>
    </source>
</evidence>
<dbReference type="Proteomes" id="UP000320481">
    <property type="component" value="Unassembled WGS sequence"/>
</dbReference>
<dbReference type="InterPro" id="IPR036388">
    <property type="entry name" value="WH-like_DNA-bd_sf"/>
</dbReference>
<organism evidence="5 6">
    <name type="scientific">Streptomyces misionensis</name>
    <dbReference type="NCBI Taxonomy" id="67331"/>
    <lineage>
        <taxon>Bacteria</taxon>
        <taxon>Bacillati</taxon>
        <taxon>Actinomycetota</taxon>
        <taxon>Actinomycetes</taxon>
        <taxon>Kitasatosporales</taxon>
        <taxon>Streptomycetaceae</taxon>
        <taxon>Streptomyces</taxon>
    </lineage>
</organism>
<sequence length="177" mass="19550">MEVSVIPSTPSDQVTLWWRQARPDLDTHSMDVFGRLRRLQVLVELEASTTLAGVQLTSSELDVMVTLRHADTPLIARNIAALRGCSRAAMSNILAKMEKRGLVVREPNPADRRAVLVRLTDAGEQLTDTVFPKRLALEADLLSQLSEAEQHQVADALDLLVNAMLRRSPLPPDPEAV</sequence>
<feature type="domain" description="HTH marR-type" evidence="4">
    <location>
        <begin position="29"/>
        <end position="162"/>
    </location>
</feature>
<dbReference type="Pfam" id="PF12802">
    <property type="entry name" value="MarR_2"/>
    <property type="match status" value="1"/>
</dbReference>
<keyword evidence="6" id="KW-1185">Reference proteome</keyword>
<dbReference type="GO" id="GO:0003700">
    <property type="term" value="F:DNA-binding transcription factor activity"/>
    <property type="evidence" value="ECO:0007669"/>
    <property type="project" value="InterPro"/>
</dbReference>
<dbReference type="SUPFAM" id="SSF46785">
    <property type="entry name" value="Winged helix' DNA-binding domain"/>
    <property type="match status" value="1"/>
</dbReference>
<evidence type="ECO:0000313" key="5">
    <source>
        <dbReference type="EMBL" id="TWV33807.1"/>
    </source>
</evidence>
<dbReference type="PROSITE" id="PS01117">
    <property type="entry name" value="HTH_MARR_1"/>
    <property type="match status" value="1"/>
</dbReference>
<dbReference type="Gene3D" id="1.10.10.10">
    <property type="entry name" value="Winged helix-like DNA-binding domain superfamily/Winged helix DNA-binding domain"/>
    <property type="match status" value="1"/>
</dbReference>
<dbReference type="InterPro" id="IPR036390">
    <property type="entry name" value="WH_DNA-bd_sf"/>
</dbReference>
<dbReference type="AlphaFoldDB" id="A0A5C6IZY2"/>
<dbReference type="PRINTS" id="PR00598">
    <property type="entry name" value="HTHMARR"/>
</dbReference>
<comment type="caution">
    <text evidence="5">The sequence shown here is derived from an EMBL/GenBank/DDBJ whole genome shotgun (WGS) entry which is preliminary data.</text>
</comment>
<name>A0A5C6IZY2_9ACTN</name>
<dbReference type="PANTHER" id="PTHR42756:SF1">
    <property type="entry name" value="TRANSCRIPTIONAL REPRESSOR OF EMRAB OPERON"/>
    <property type="match status" value="1"/>
</dbReference>
<dbReference type="EMBL" id="VOGW01000177">
    <property type="protein sequence ID" value="TWV33807.1"/>
    <property type="molecule type" value="Genomic_DNA"/>
</dbReference>
<proteinExistence type="predicted"/>